<gene>
    <name evidence="2" type="ORF">G3M99_17025</name>
</gene>
<dbReference type="RefSeq" id="WP_061996860.1">
    <property type="nucleotide sequence ID" value="NZ_JAAGPU010000048.1"/>
</dbReference>
<evidence type="ECO:0000313" key="2">
    <source>
        <dbReference type="EMBL" id="NEU06511.1"/>
    </source>
</evidence>
<dbReference type="EMBL" id="JAAGPU010000048">
    <property type="protein sequence ID" value="NEU06511.1"/>
    <property type="molecule type" value="Genomic_DNA"/>
</dbReference>
<organism evidence="2 3">
    <name type="scientific">Clostridium senegalense</name>
    <dbReference type="NCBI Taxonomy" id="1465809"/>
    <lineage>
        <taxon>Bacteria</taxon>
        <taxon>Bacillati</taxon>
        <taxon>Bacillota</taxon>
        <taxon>Clostridia</taxon>
        <taxon>Eubacteriales</taxon>
        <taxon>Clostridiaceae</taxon>
        <taxon>Clostridium</taxon>
    </lineage>
</organism>
<evidence type="ECO:0000256" key="1">
    <source>
        <dbReference type="SAM" id="Phobius"/>
    </source>
</evidence>
<reference evidence="2 3" key="1">
    <citation type="submission" date="2020-02" db="EMBL/GenBank/DDBJ databases">
        <title>Genome assembly of a novel Clostridium senegalense strain.</title>
        <authorList>
            <person name="Gupta T.B."/>
            <person name="Jauregui R."/>
            <person name="Maclean P."/>
            <person name="Nawarathana A."/>
            <person name="Brightwell G."/>
        </authorList>
    </citation>
    <scope>NUCLEOTIDE SEQUENCE [LARGE SCALE GENOMIC DNA]</scope>
    <source>
        <strain evidence="2 3">AGRFS4</strain>
    </source>
</reference>
<dbReference type="Proteomes" id="UP000481872">
    <property type="component" value="Unassembled WGS sequence"/>
</dbReference>
<sequence>MERSIYRLNLIMLTLLTITLNFTELASYILTDSLVNIQMISKVSLTFIVSIALLKIFTFIEIEKKIRNKQWYKSYRKISILFNILQIVLWNLIYVFFNRYCLGQIEIVIYLLPTVSSLIVIFHKYPYKTMKKFQDMLELQKINNIK</sequence>
<name>A0A6M0H9F1_9CLOT</name>
<keyword evidence="1" id="KW-1133">Transmembrane helix</keyword>
<protein>
    <submittedName>
        <fullName evidence="2">Uncharacterized protein</fullName>
    </submittedName>
</protein>
<keyword evidence="3" id="KW-1185">Reference proteome</keyword>
<feature type="transmembrane region" description="Helical" evidence="1">
    <location>
        <begin position="78"/>
        <end position="97"/>
    </location>
</feature>
<keyword evidence="1" id="KW-0812">Transmembrane</keyword>
<feature type="transmembrane region" description="Helical" evidence="1">
    <location>
        <begin position="103"/>
        <end position="122"/>
    </location>
</feature>
<keyword evidence="1" id="KW-0472">Membrane</keyword>
<evidence type="ECO:0000313" key="3">
    <source>
        <dbReference type="Proteomes" id="UP000481872"/>
    </source>
</evidence>
<accession>A0A6M0H9F1</accession>
<comment type="caution">
    <text evidence="2">The sequence shown here is derived from an EMBL/GenBank/DDBJ whole genome shotgun (WGS) entry which is preliminary data.</text>
</comment>
<proteinExistence type="predicted"/>
<dbReference type="AlphaFoldDB" id="A0A6M0H9F1"/>
<feature type="transmembrane region" description="Helical" evidence="1">
    <location>
        <begin position="35"/>
        <end position="57"/>
    </location>
</feature>